<feature type="compositionally biased region" description="Polar residues" evidence="1">
    <location>
        <begin position="15"/>
        <end position="30"/>
    </location>
</feature>
<accession>A0A0C1HB73</accession>
<evidence type="ECO:0000313" key="2">
    <source>
        <dbReference type="EMBL" id="KIC11477.1"/>
    </source>
</evidence>
<protein>
    <submittedName>
        <fullName evidence="2">Uncharacterized protein</fullName>
    </submittedName>
</protein>
<gene>
    <name evidence="2" type="ORF">MCC93_05570</name>
</gene>
<name>A0A0C1HB73_9NEIS</name>
<comment type="caution">
    <text evidence="2">The sequence shown here is derived from an EMBL/GenBank/DDBJ whole genome shotgun (WGS) entry which is preliminary data.</text>
</comment>
<dbReference type="EMBL" id="JUFZ01000022">
    <property type="protein sequence ID" value="KIC11477.1"/>
    <property type="molecule type" value="Genomic_DNA"/>
</dbReference>
<organism evidence="2 3">
    <name type="scientific">Morococcus cerebrosus</name>
    <dbReference type="NCBI Taxonomy" id="1056807"/>
    <lineage>
        <taxon>Bacteria</taxon>
        <taxon>Pseudomonadati</taxon>
        <taxon>Pseudomonadota</taxon>
        <taxon>Betaproteobacteria</taxon>
        <taxon>Neisseriales</taxon>
        <taxon>Neisseriaceae</taxon>
        <taxon>Morococcus</taxon>
    </lineage>
</organism>
<evidence type="ECO:0000256" key="1">
    <source>
        <dbReference type="SAM" id="MobiDB-lite"/>
    </source>
</evidence>
<proteinExistence type="predicted"/>
<reference evidence="2 3" key="1">
    <citation type="submission" date="2014-12" db="EMBL/GenBank/DDBJ databases">
        <title>Genome sequence of Morococcus cerebrosus.</title>
        <authorList>
            <person name="Shin S.-K."/>
            <person name="Yi H."/>
        </authorList>
    </citation>
    <scope>NUCLEOTIDE SEQUENCE [LARGE SCALE GENOMIC DNA]</scope>
    <source>
        <strain evidence="2 3">CIP 81.93</strain>
    </source>
</reference>
<evidence type="ECO:0000313" key="3">
    <source>
        <dbReference type="Proteomes" id="UP000031390"/>
    </source>
</evidence>
<sequence length="37" mass="4544">MIYLPVRYNHRQSSEEPNYTPTLKNRQLPNNKKFHKT</sequence>
<feature type="region of interest" description="Disordered" evidence="1">
    <location>
        <begin position="1"/>
        <end position="37"/>
    </location>
</feature>
<dbReference type="AlphaFoldDB" id="A0A0C1HB73"/>
<dbReference type="Proteomes" id="UP000031390">
    <property type="component" value="Unassembled WGS sequence"/>
</dbReference>